<organism evidence="2 3">
    <name type="scientific">Ureibacillus xyleni</name>
    <dbReference type="NCBI Taxonomy" id="614648"/>
    <lineage>
        <taxon>Bacteria</taxon>
        <taxon>Bacillati</taxon>
        <taxon>Bacillota</taxon>
        <taxon>Bacilli</taxon>
        <taxon>Bacillales</taxon>
        <taxon>Caryophanaceae</taxon>
        <taxon>Ureibacillus</taxon>
    </lineage>
</organism>
<evidence type="ECO:0000259" key="1">
    <source>
        <dbReference type="PROSITE" id="PS50887"/>
    </source>
</evidence>
<dbReference type="GO" id="GO:0005886">
    <property type="term" value="C:plasma membrane"/>
    <property type="evidence" value="ECO:0007669"/>
    <property type="project" value="TreeGrafter"/>
</dbReference>
<sequence length="335" mass="38228">MGNFVKIWTQTGGKMVKTSSVVSTNIGRIVKAAPYISPSVKNKEVDKIFTENPNIRGIVVVHLGRPIAQITRTHFYQKIGTQYGYNLYMGRENMRLAKTDPLMVDYYESITIVSKLAMERQEEDLYDDVIVTKDGKFAGVVSIRALLMNFVEIQVEMASFLNPLSNLPGNQLIDQRLSEILHAPKYSIIYFDLDHFKSYNDLYGFNKGDKVILFLTEILKRNIQQKGHFLGHIGGDDFMAICPHHNIDNVCIPIIKEFDESISTFYEKDHLMDPNFKCKGRSGKMEKFLIMSLSVAVVTNNKRQFQTVEELSDALAAVKRNCKKIKGSIYLVDEY</sequence>
<dbReference type="InterPro" id="IPR043128">
    <property type="entry name" value="Rev_trsase/Diguanyl_cyclase"/>
</dbReference>
<dbReference type="GO" id="GO:0052621">
    <property type="term" value="F:diguanylate cyclase activity"/>
    <property type="evidence" value="ECO:0007669"/>
    <property type="project" value="TreeGrafter"/>
</dbReference>
<feature type="domain" description="GGDEF" evidence="1">
    <location>
        <begin position="184"/>
        <end position="334"/>
    </location>
</feature>
<dbReference type="SUPFAM" id="SSF54631">
    <property type="entry name" value="CBS-domain pair"/>
    <property type="match status" value="1"/>
</dbReference>
<dbReference type="SMART" id="SM00267">
    <property type="entry name" value="GGDEF"/>
    <property type="match status" value="1"/>
</dbReference>
<dbReference type="InterPro" id="IPR000160">
    <property type="entry name" value="GGDEF_dom"/>
</dbReference>
<dbReference type="InterPro" id="IPR029787">
    <property type="entry name" value="Nucleotide_cyclase"/>
</dbReference>
<dbReference type="PANTHER" id="PTHR45138:SF25">
    <property type="entry name" value="GGDEF DOMAIN PROTEIN"/>
    <property type="match status" value="1"/>
</dbReference>
<evidence type="ECO:0000313" key="2">
    <source>
        <dbReference type="EMBL" id="SOC18093.1"/>
    </source>
</evidence>
<reference evidence="3" key="1">
    <citation type="submission" date="2017-08" db="EMBL/GenBank/DDBJ databases">
        <authorList>
            <person name="Varghese N."/>
            <person name="Submissions S."/>
        </authorList>
    </citation>
    <scope>NUCLEOTIDE SEQUENCE [LARGE SCALE GENOMIC DNA]</scope>
    <source>
        <strain evidence="3">JC22</strain>
    </source>
</reference>
<protein>
    <submittedName>
        <fullName evidence="2">Diguanylate cyclase (GGDEF)-like protein</fullName>
    </submittedName>
</protein>
<dbReference type="GO" id="GO:0043709">
    <property type="term" value="P:cell adhesion involved in single-species biofilm formation"/>
    <property type="evidence" value="ECO:0007669"/>
    <property type="project" value="TreeGrafter"/>
</dbReference>
<dbReference type="Proteomes" id="UP000219636">
    <property type="component" value="Unassembled WGS sequence"/>
</dbReference>
<dbReference type="Gene3D" id="3.30.70.270">
    <property type="match status" value="1"/>
</dbReference>
<dbReference type="PROSITE" id="PS50887">
    <property type="entry name" value="GGDEF"/>
    <property type="match status" value="1"/>
</dbReference>
<keyword evidence="3" id="KW-1185">Reference proteome</keyword>
<dbReference type="SUPFAM" id="SSF55073">
    <property type="entry name" value="Nucleotide cyclase"/>
    <property type="match status" value="1"/>
</dbReference>
<dbReference type="EMBL" id="OBMQ01000010">
    <property type="protein sequence ID" value="SOC18093.1"/>
    <property type="molecule type" value="Genomic_DNA"/>
</dbReference>
<dbReference type="InterPro" id="IPR050469">
    <property type="entry name" value="Diguanylate_Cyclase"/>
</dbReference>
<accession>A0A285TAM0</accession>
<dbReference type="NCBIfam" id="TIGR00254">
    <property type="entry name" value="GGDEF"/>
    <property type="match status" value="1"/>
</dbReference>
<proteinExistence type="predicted"/>
<evidence type="ECO:0000313" key="3">
    <source>
        <dbReference type="Proteomes" id="UP000219636"/>
    </source>
</evidence>
<dbReference type="InterPro" id="IPR000644">
    <property type="entry name" value="CBS_dom"/>
</dbReference>
<dbReference type="InterPro" id="IPR046342">
    <property type="entry name" value="CBS_dom_sf"/>
</dbReference>
<dbReference type="GO" id="GO:1902201">
    <property type="term" value="P:negative regulation of bacterial-type flagellum-dependent cell motility"/>
    <property type="evidence" value="ECO:0007669"/>
    <property type="project" value="TreeGrafter"/>
</dbReference>
<dbReference type="Pfam" id="PF00571">
    <property type="entry name" value="CBS"/>
    <property type="match status" value="1"/>
</dbReference>
<name>A0A285TAM0_9BACL</name>
<dbReference type="Pfam" id="PF00990">
    <property type="entry name" value="GGDEF"/>
    <property type="match status" value="1"/>
</dbReference>
<dbReference type="AlphaFoldDB" id="A0A285TAM0"/>
<gene>
    <name evidence="2" type="ORF">SAMN05880501_11037</name>
</gene>
<dbReference type="PANTHER" id="PTHR45138">
    <property type="entry name" value="REGULATORY COMPONENTS OF SENSORY TRANSDUCTION SYSTEM"/>
    <property type="match status" value="1"/>
</dbReference>
<dbReference type="CDD" id="cd01949">
    <property type="entry name" value="GGDEF"/>
    <property type="match status" value="1"/>
</dbReference>